<dbReference type="GO" id="GO:0000978">
    <property type="term" value="F:RNA polymerase II cis-regulatory region sequence-specific DNA binding"/>
    <property type="evidence" value="ECO:0007669"/>
    <property type="project" value="TreeGrafter"/>
</dbReference>
<dbReference type="SMART" id="SM00355">
    <property type="entry name" value="ZnF_C2H2"/>
    <property type="match status" value="10"/>
</dbReference>
<dbReference type="GO" id="GO:0005634">
    <property type="term" value="C:nucleus"/>
    <property type="evidence" value="ECO:0007669"/>
    <property type="project" value="UniProtKB-SubCell"/>
</dbReference>
<name>A0A2H1VYS2_SPOFR</name>
<keyword evidence="7" id="KW-0238">DNA-binding</keyword>
<dbReference type="GO" id="GO:0008270">
    <property type="term" value="F:zinc ion binding"/>
    <property type="evidence" value="ECO:0007669"/>
    <property type="project" value="UniProtKB-KW"/>
</dbReference>
<keyword evidence="3" id="KW-0677">Repeat</keyword>
<evidence type="ECO:0000256" key="4">
    <source>
        <dbReference type="ARBA" id="ARBA00022771"/>
    </source>
</evidence>
<dbReference type="Gene3D" id="3.30.160.60">
    <property type="entry name" value="Classic Zinc Finger"/>
    <property type="match status" value="4"/>
</dbReference>
<organism evidence="12">
    <name type="scientific">Spodoptera frugiperda</name>
    <name type="common">Fall armyworm</name>
    <dbReference type="NCBI Taxonomy" id="7108"/>
    <lineage>
        <taxon>Eukaryota</taxon>
        <taxon>Metazoa</taxon>
        <taxon>Ecdysozoa</taxon>
        <taxon>Arthropoda</taxon>
        <taxon>Hexapoda</taxon>
        <taxon>Insecta</taxon>
        <taxon>Pterygota</taxon>
        <taxon>Neoptera</taxon>
        <taxon>Endopterygota</taxon>
        <taxon>Lepidoptera</taxon>
        <taxon>Glossata</taxon>
        <taxon>Ditrysia</taxon>
        <taxon>Noctuoidea</taxon>
        <taxon>Noctuidae</taxon>
        <taxon>Amphipyrinae</taxon>
        <taxon>Spodoptera</taxon>
    </lineage>
</organism>
<keyword evidence="5" id="KW-0862">Zinc</keyword>
<evidence type="ECO:0000256" key="5">
    <source>
        <dbReference type="ARBA" id="ARBA00022833"/>
    </source>
</evidence>
<evidence type="ECO:0000256" key="8">
    <source>
        <dbReference type="ARBA" id="ARBA00023163"/>
    </source>
</evidence>
<dbReference type="InterPro" id="IPR050752">
    <property type="entry name" value="C2H2-ZF_domain"/>
</dbReference>
<evidence type="ECO:0000256" key="10">
    <source>
        <dbReference type="PROSITE-ProRule" id="PRU00042"/>
    </source>
</evidence>
<dbReference type="EMBL" id="ODYU01005286">
    <property type="protein sequence ID" value="SOQ45990.1"/>
    <property type="molecule type" value="Genomic_DNA"/>
</dbReference>
<keyword evidence="8" id="KW-0804">Transcription</keyword>
<proteinExistence type="predicted"/>
<keyword evidence="6" id="KW-0805">Transcription regulation</keyword>
<dbReference type="Pfam" id="PF00096">
    <property type="entry name" value="zf-C2H2"/>
    <property type="match status" value="3"/>
</dbReference>
<gene>
    <name evidence="12" type="ORF">SFRICE_008201</name>
</gene>
<dbReference type="PROSITE" id="PS00028">
    <property type="entry name" value="ZINC_FINGER_C2H2_1"/>
    <property type="match status" value="7"/>
</dbReference>
<keyword evidence="9" id="KW-0539">Nucleus</keyword>
<feature type="domain" description="C2H2-type" evidence="11">
    <location>
        <begin position="377"/>
        <end position="405"/>
    </location>
</feature>
<feature type="domain" description="C2H2-type" evidence="11">
    <location>
        <begin position="255"/>
        <end position="283"/>
    </location>
</feature>
<feature type="domain" description="C2H2-type" evidence="11">
    <location>
        <begin position="318"/>
        <end position="345"/>
    </location>
</feature>
<dbReference type="PANTHER" id="PTHR24384:SF189">
    <property type="entry name" value="C2H2-TYPE DOMAIN-CONTAINING PROTEIN-RELATED"/>
    <property type="match status" value="1"/>
</dbReference>
<evidence type="ECO:0000256" key="2">
    <source>
        <dbReference type="ARBA" id="ARBA00022723"/>
    </source>
</evidence>
<dbReference type="InterPro" id="IPR013087">
    <property type="entry name" value="Znf_C2H2_type"/>
</dbReference>
<feature type="domain" description="C2H2-type" evidence="11">
    <location>
        <begin position="227"/>
        <end position="254"/>
    </location>
</feature>
<keyword evidence="4 10" id="KW-0863">Zinc-finger</keyword>
<evidence type="ECO:0000256" key="7">
    <source>
        <dbReference type="ARBA" id="ARBA00023125"/>
    </source>
</evidence>
<reference evidence="12" key="1">
    <citation type="submission" date="2016-07" db="EMBL/GenBank/DDBJ databases">
        <authorList>
            <person name="Bretaudeau A."/>
        </authorList>
    </citation>
    <scope>NUCLEOTIDE SEQUENCE</scope>
    <source>
        <strain evidence="12">Rice</strain>
        <tissue evidence="12">Whole body</tissue>
    </source>
</reference>
<evidence type="ECO:0000256" key="6">
    <source>
        <dbReference type="ARBA" id="ARBA00023015"/>
    </source>
</evidence>
<dbReference type="InterPro" id="IPR036236">
    <property type="entry name" value="Znf_C2H2_sf"/>
</dbReference>
<dbReference type="GO" id="GO:0000981">
    <property type="term" value="F:DNA-binding transcription factor activity, RNA polymerase II-specific"/>
    <property type="evidence" value="ECO:0007669"/>
    <property type="project" value="TreeGrafter"/>
</dbReference>
<evidence type="ECO:0000256" key="3">
    <source>
        <dbReference type="ARBA" id="ARBA00022737"/>
    </source>
</evidence>
<dbReference type="SUPFAM" id="SSF57667">
    <property type="entry name" value="beta-beta-alpha zinc fingers"/>
    <property type="match status" value="4"/>
</dbReference>
<evidence type="ECO:0000259" key="11">
    <source>
        <dbReference type="PROSITE" id="PS50157"/>
    </source>
</evidence>
<accession>A0A2H1VYS2</accession>
<feature type="domain" description="C2H2-type" evidence="11">
    <location>
        <begin position="105"/>
        <end position="132"/>
    </location>
</feature>
<dbReference type="AlphaFoldDB" id="A0A2H1VYS2"/>
<sequence>MKLELKPLIKLQKLAIHICDKCKEVFKNPSDLEEHACHYTKRFYEHVASAYVSMERMPIHRCDRCDQNFKTNTEYLLHKFKHVQANVRKSSPIERKPNRHIFKPYKCPDCGIRFAAQSTLDLHSIVHRPYQHVCYCGVGYYKRIDLKAHINLVHRNDKVIEEIKSGNNSILMRAQTITETPKAKKLLKSVLIKKKKTFKNNVEIKSPKNGRVPKKIKFIKTDDNKYYKCPICSDLFKSNFSVSVHYRVHFNNRVHACFMCSKVMSTTGTLRLHMKEHHNTLKICVCKYCSKTYVAYANLTRHERIHLKDKSLSKYYRHKCSYCNKPFSDATTLRAHMMIHGNDLKKKAYICNNCKLGFKFKCNLVTHILSRVCAKPYECDYCHMKFVLKKYVRKHILNVHMKTKNWSRIRVK</sequence>
<evidence type="ECO:0000313" key="12">
    <source>
        <dbReference type="EMBL" id="SOQ45990.1"/>
    </source>
</evidence>
<evidence type="ECO:0000256" key="1">
    <source>
        <dbReference type="ARBA" id="ARBA00004123"/>
    </source>
</evidence>
<keyword evidence="2" id="KW-0479">Metal-binding</keyword>
<comment type="subcellular location">
    <subcellularLocation>
        <location evidence="1">Nucleus</location>
    </subcellularLocation>
</comment>
<dbReference type="PROSITE" id="PS50157">
    <property type="entry name" value="ZINC_FINGER_C2H2_2"/>
    <property type="match status" value="6"/>
</dbReference>
<dbReference type="PANTHER" id="PTHR24384">
    <property type="entry name" value="FINGER PUTATIVE TRANSCRIPTION FACTOR FAMILY-RELATED"/>
    <property type="match status" value="1"/>
</dbReference>
<protein>
    <submittedName>
        <fullName evidence="12">SFRICE_008201</fullName>
    </submittedName>
</protein>
<feature type="domain" description="C2H2-type" evidence="11">
    <location>
        <begin position="284"/>
        <end position="311"/>
    </location>
</feature>
<evidence type="ECO:0000256" key="9">
    <source>
        <dbReference type="ARBA" id="ARBA00023242"/>
    </source>
</evidence>